<dbReference type="PANTHER" id="PTHR34408:SF1">
    <property type="entry name" value="GLYCOSYL HYDROLASE FAMILY 19 DOMAIN-CONTAINING PROTEIN HI_1415"/>
    <property type="match status" value="1"/>
</dbReference>
<dbReference type="SMART" id="SM00287">
    <property type="entry name" value="SH3b"/>
    <property type="match status" value="4"/>
</dbReference>
<feature type="domain" description="SH3b" evidence="1">
    <location>
        <begin position="44"/>
        <end position="112"/>
    </location>
</feature>
<dbReference type="Gene3D" id="2.30.30.40">
    <property type="entry name" value="SH3 Domains"/>
    <property type="match status" value="4"/>
</dbReference>
<dbReference type="PROSITE" id="PS51318">
    <property type="entry name" value="TAT"/>
    <property type="match status" value="1"/>
</dbReference>
<accession>A0A6J4UCC8</accession>
<organism evidence="2">
    <name type="scientific">uncultured Thermomicrobiales bacterium</name>
    <dbReference type="NCBI Taxonomy" id="1645740"/>
    <lineage>
        <taxon>Bacteria</taxon>
        <taxon>Pseudomonadati</taxon>
        <taxon>Thermomicrobiota</taxon>
        <taxon>Thermomicrobia</taxon>
        <taxon>Thermomicrobiales</taxon>
        <taxon>environmental samples</taxon>
    </lineage>
</organism>
<feature type="domain" description="SH3b" evidence="1">
    <location>
        <begin position="259"/>
        <end position="322"/>
    </location>
</feature>
<reference evidence="2" key="1">
    <citation type="submission" date="2020-02" db="EMBL/GenBank/DDBJ databases">
        <authorList>
            <person name="Meier V. D."/>
        </authorList>
    </citation>
    <scope>NUCLEOTIDE SEQUENCE</scope>
    <source>
        <strain evidence="2">AVDCRST_MAG33</strain>
    </source>
</reference>
<dbReference type="AlphaFoldDB" id="A0A6J4UCC8"/>
<dbReference type="InterPro" id="IPR006311">
    <property type="entry name" value="TAT_signal"/>
</dbReference>
<evidence type="ECO:0000313" key="2">
    <source>
        <dbReference type="EMBL" id="CAA9544525.1"/>
    </source>
</evidence>
<gene>
    <name evidence="2" type="ORF">AVDCRST_MAG33-319</name>
</gene>
<evidence type="ECO:0000259" key="1">
    <source>
        <dbReference type="PROSITE" id="PS51781"/>
    </source>
</evidence>
<protein>
    <recommendedName>
        <fullName evidence="1">SH3b domain-containing protein</fullName>
    </recommendedName>
</protein>
<dbReference type="EMBL" id="CADCWK010000026">
    <property type="protein sequence ID" value="CAA9544525.1"/>
    <property type="molecule type" value="Genomic_DNA"/>
</dbReference>
<proteinExistence type="predicted"/>
<name>A0A6J4UCC8_9BACT</name>
<dbReference type="PROSITE" id="PS51781">
    <property type="entry name" value="SH3B"/>
    <property type="match status" value="2"/>
</dbReference>
<sequence length="322" mass="32325">MVVEESGASTGGMGLARAMDRRRFATLVVAGAIAAGAMATSSGSASAQVAGLLRVTVNLNLRSGPGTGYSVITVIPAGTVVEGIGGGQDGFVPVLYNGRQGWVSASYVVRDDSHGPGGGSAGYINTAANFRMEPNYGNNVIRVLPVNTVVTITGERSGDFIRVQTPGDIGWVYAPFVTVGNPPGGNPPPGSGARATTTTALNLRAQPSTGARVLLVMPAGATIYVTGSASSGFLPVVYNGTSGWAAAQFISGGGGTNNPGAQRFKATAALNIRAQPNANSQLLGVVPAGAIVTYSVNGTAGYIGITYNGITGFVLAAYLVQA</sequence>
<dbReference type="PANTHER" id="PTHR34408">
    <property type="entry name" value="FAMILY PROTEIN, PUTATIVE-RELATED"/>
    <property type="match status" value="1"/>
</dbReference>
<dbReference type="InterPro" id="IPR003646">
    <property type="entry name" value="SH3-like_bac-type"/>
</dbReference>
<dbReference type="Pfam" id="PF08239">
    <property type="entry name" value="SH3_3"/>
    <property type="match status" value="4"/>
</dbReference>
<dbReference type="InterPro" id="IPR052354">
    <property type="entry name" value="Cell_Wall_Dynamics_Protein"/>
</dbReference>